<proteinExistence type="predicted"/>
<gene>
    <name evidence="1" type="ORF">H8718_17415</name>
</gene>
<name>A0A926IFQ5_9FIRM</name>
<dbReference type="Proteomes" id="UP000655830">
    <property type="component" value="Unassembled WGS sequence"/>
</dbReference>
<organism evidence="1 2">
    <name type="scientific">Zhenhengia yiwuensis</name>
    <dbReference type="NCBI Taxonomy" id="2763666"/>
    <lineage>
        <taxon>Bacteria</taxon>
        <taxon>Bacillati</taxon>
        <taxon>Bacillota</taxon>
        <taxon>Clostridia</taxon>
        <taxon>Lachnospirales</taxon>
        <taxon>Lachnospiraceae</taxon>
        <taxon>Zhenhengia</taxon>
    </lineage>
</organism>
<sequence length="81" mass="9688">MVYTKYYVGKTNLSDLEVKYFVIEKERKYGIALEQYSGDLIECDYEYFTEEHNEATKVARFMQESRVTLTSMTEILDDYIQ</sequence>
<dbReference type="Pfam" id="PF20124">
    <property type="entry name" value="DUF6514"/>
    <property type="match status" value="1"/>
</dbReference>
<comment type="caution">
    <text evidence="1">The sequence shown here is derived from an EMBL/GenBank/DDBJ whole genome shotgun (WGS) entry which is preliminary data.</text>
</comment>
<reference evidence="1" key="1">
    <citation type="submission" date="2020-08" db="EMBL/GenBank/DDBJ databases">
        <title>Genome public.</title>
        <authorList>
            <person name="Liu C."/>
            <person name="Sun Q."/>
        </authorList>
    </citation>
    <scope>NUCLEOTIDE SEQUENCE</scope>
    <source>
        <strain evidence="1">NSJ-12</strain>
    </source>
</reference>
<dbReference type="InterPro" id="IPR017016">
    <property type="entry name" value="UCP033595"/>
</dbReference>
<dbReference type="EMBL" id="JACRSY010000043">
    <property type="protein sequence ID" value="MBC8581289.1"/>
    <property type="molecule type" value="Genomic_DNA"/>
</dbReference>
<dbReference type="RefSeq" id="WP_249334124.1">
    <property type="nucleotide sequence ID" value="NZ_JACRSY010000043.1"/>
</dbReference>
<dbReference type="AlphaFoldDB" id="A0A926IFQ5"/>
<accession>A0A926IFQ5</accession>
<evidence type="ECO:0000313" key="2">
    <source>
        <dbReference type="Proteomes" id="UP000655830"/>
    </source>
</evidence>
<keyword evidence="2" id="KW-1185">Reference proteome</keyword>
<protein>
    <submittedName>
        <fullName evidence="1">Uncharacterized protein</fullName>
    </submittedName>
</protein>
<evidence type="ECO:0000313" key="1">
    <source>
        <dbReference type="EMBL" id="MBC8581289.1"/>
    </source>
</evidence>